<comment type="caution">
    <text evidence="2">The sequence shown here is derived from an EMBL/GenBank/DDBJ whole genome shotgun (WGS) entry which is preliminary data.</text>
</comment>
<evidence type="ECO:0000313" key="2">
    <source>
        <dbReference type="EMBL" id="KAF9602344.1"/>
    </source>
</evidence>
<evidence type="ECO:0000313" key="3">
    <source>
        <dbReference type="Proteomes" id="UP000631114"/>
    </source>
</evidence>
<evidence type="ECO:0000256" key="1">
    <source>
        <dbReference type="SAM" id="MobiDB-lite"/>
    </source>
</evidence>
<accession>A0A835HPS1</accession>
<feature type="region of interest" description="Disordered" evidence="1">
    <location>
        <begin position="121"/>
        <end position="205"/>
    </location>
</feature>
<feature type="compositionally biased region" description="Basic and acidic residues" evidence="1">
    <location>
        <begin position="182"/>
        <end position="205"/>
    </location>
</feature>
<dbReference type="AlphaFoldDB" id="A0A835HPS1"/>
<organism evidence="2 3">
    <name type="scientific">Coptis chinensis</name>
    <dbReference type="NCBI Taxonomy" id="261450"/>
    <lineage>
        <taxon>Eukaryota</taxon>
        <taxon>Viridiplantae</taxon>
        <taxon>Streptophyta</taxon>
        <taxon>Embryophyta</taxon>
        <taxon>Tracheophyta</taxon>
        <taxon>Spermatophyta</taxon>
        <taxon>Magnoliopsida</taxon>
        <taxon>Ranunculales</taxon>
        <taxon>Ranunculaceae</taxon>
        <taxon>Coptidoideae</taxon>
        <taxon>Coptis</taxon>
    </lineage>
</organism>
<name>A0A835HPS1_9MAGN</name>
<protein>
    <submittedName>
        <fullName evidence="2">Uncharacterized protein</fullName>
    </submittedName>
</protein>
<dbReference type="EMBL" id="JADFTS010000006">
    <property type="protein sequence ID" value="KAF9602344.1"/>
    <property type="molecule type" value="Genomic_DNA"/>
</dbReference>
<dbReference type="Proteomes" id="UP000631114">
    <property type="component" value="Unassembled WGS sequence"/>
</dbReference>
<gene>
    <name evidence="2" type="ORF">IFM89_026549</name>
</gene>
<dbReference type="OrthoDB" id="285219at2759"/>
<keyword evidence="3" id="KW-1185">Reference proteome</keyword>
<sequence>MEGGEEGIDRVEDSKDLQQQSKALDKLTDHVEDRYGIDFASKADLNAMKLRLCNKKLDEVPLGVIVLCFKLGLCSLSSENLSLFKLHSCMPSQENAKNGAMAVVSIWVLGENLTRKCTQGADAEHEGATEISSAAEHERAAEEHEGAAANFSAVVEDQEDLEHEHECSANAAHEGSVVHEGTAVHEDPERNPTEKAPEKVMEKAA</sequence>
<feature type="compositionally biased region" description="Basic and acidic residues" evidence="1">
    <location>
        <begin position="135"/>
        <end position="146"/>
    </location>
</feature>
<proteinExistence type="predicted"/>
<reference evidence="2 3" key="1">
    <citation type="submission" date="2020-10" db="EMBL/GenBank/DDBJ databases">
        <title>The Coptis chinensis genome and diversification of protoberbering-type alkaloids.</title>
        <authorList>
            <person name="Wang B."/>
            <person name="Shu S."/>
            <person name="Song C."/>
            <person name="Liu Y."/>
        </authorList>
    </citation>
    <scope>NUCLEOTIDE SEQUENCE [LARGE SCALE GENOMIC DNA]</scope>
    <source>
        <strain evidence="2">HL-2020</strain>
        <tissue evidence="2">Leaf</tissue>
    </source>
</reference>